<dbReference type="Pfam" id="PF13585">
    <property type="entry name" value="CHU_C"/>
    <property type="match status" value="1"/>
</dbReference>
<proteinExistence type="predicted"/>
<dbReference type="NCBIfam" id="TIGR04131">
    <property type="entry name" value="Bac_Flav_CTERM"/>
    <property type="match status" value="1"/>
</dbReference>
<dbReference type="Pfam" id="PF13573">
    <property type="entry name" value="SprB"/>
    <property type="match status" value="3"/>
</dbReference>
<dbReference type="AlphaFoldDB" id="A0A2P8HFA0"/>
<accession>A0A2P8HFA0</accession>
<sequence>MALGLCTMSLMKTLALTAQDIVIQNPSMEGPPRAGSVPSPWIRAFQSPDTQPGFYGITLLPSQGKTYVGAIYGTAWMEGVSQQLISPMKAGTSYQLSFDLAAPAKYDTLQMCGGSMAVYGSNSATAREELLWASGSFTHEQWKRYTVILRPTKDYNYLVLMPYLPGTCGASRYTSCLIDNLSGSLAAIPTISFQIQPACRGRSTGSIMAQATHGKPPYTYLWTYNGATQASIDQLPVGDYEVTVTSVSGTSAKAVAHVNDYTMNVHTINTLPSCYGDKNGIIEVKVENGIPPYRYSKDEGQHFQDHPEFKELRAGAYAFLIKDQMKCEARSSNTLAQPDPLELQKIKTRDVTCTATTDGKIVLDITGGTQPYIYSLNDGIWQEDNAWKNLDAGNYHFRIKDINNCFINGNADIIRNIRACAVFVPTAFSPNGDGQNDLFRAKVNDDVHDYRLAVYSRWGQIVFMTTDPEGAWNGDFKGRQLPMDVYAWVLTYTDSKQQGRKQTGSVTLLR</sequence>
<name>A0A2P8HFA0_CHINA</name>
<dbReference type="EMBL" id="PYAW01000005">
    <property type="protein sequence ID" value="PSL44908.1"/>
    <property type="molecule type" value="Genomic_DNA"/>
</dbReference>
<evidence type="ECO:0000313" key="2">
    <source>
        <dbReference type="Proteomes" id="UP000240971"/>
    </source>
</evidence>
<comment type="caution">
    <text evidence="1">The sequence shown here is derived from an EMBL/GenBank/DDBJ whole genome shotgun (WGS) entry which is preliminary data.</text>
</comment>
<evidence type="ECO:0000313" key="1">
    <source>
        <dbReference type="EMBL" id="PSL44908.1"/>
    </source>
</evidence>
<gene>
    <name evidence="1" type="ORF">CLV51_105281</name>
</gene>
<dbReference type="Proteomes" id="UP000240971">
    <property type="component" value="Unassembled WGS sequence"/>
</dbReference>
<reference evidence="1 2" key="1">
    <citation type="submission" date="2018-03" db="EMBL/GenBank/DDBJ databases">
        <title>Genomic Encyclopedia of Archaeal and Bacterial Type Strains, Phase II (KMG-II): from individual species to whole genera.</title>
        <authorList>
            <person name="Goeker M."/>
        </authorList>
    </citation>
    <scope>NUCLEOTIDE SEQUENCE [LARGE SCALE GENOMIC DNA]</scope>
    <source>
        <strain evidence="1 2">DSM 24859</strain>
    </source>
</reference>
<protein>
    <submittedName>
        <fullName evidence="1">Gliding motility-associated-like protein</fullName>
    </submittedName>
</protein>
<keyword evidence="2" id="KW-1185">Reference proteome</keyword>
<dbReference type="InterPro" id="IPR025667">
    <property type="entry name" value="SprB_repeat"/>
</dbReference>
<dbReference type="InterPro" id="IPR026341">
    <property type="entry name" value="T9SS_type_B"/>
</dbReference>
<organism evidence="1 2">
    <name type="scientific">Chitinophaga niastensis</name>
    <dbReference type="NCBI Taxonomy" id="536980"/>
    <lineage>
        <taxon>Bacteria</taxon>
        <taxon>Pseudomonadati</taxon>
        <taxon>Bacteroidota</taxon>
        <taxon>Chitinophagia</taxon>
        <taxon>Chitinophagales</taxon>
        <taxon>Chitinophagaceae</taxon>
        <taxon>Chitinophaga</taxon>
    </lineage>
</organism>